<sequence>MMRRGSLILIGIISFCNFVTYCDGFSDVPLYREPTPIDCRMPGAVPTVVFSNKTKFEQNERTVTFVLQSNWSLKRKCTYITQLRVEGTAERAHHMILSGYAGKLTDSPTPSWLRKCASHGTGKVSCSGATKILYAWAKNADRTRLPPFLFPHWWPRQILVHYANKLPAGVSDYTGLVLEITSEPSVHCRYFVNVGFARGTSSPIVNSADICCPIDMTVSINISPPTFKHTNWERLSRPTINPEWPQACYPTTCQFMMSKGDEILKRCTYSSLGKSTFTYATNIYITSFYCDQRNCSDVMEGERYVRMPGARQGQMVLIDRIGEYVWHQNGRLRERNVIQYRCSDRNFHCRATLTCRNGHYVSNEQHNHENHRVRIKRFEVVNLCKGMAENSNMSLLNIYIAGLRRFPGLPPVTFIEIRSSMNRARRSNQPPIPASVEDSGRLILNSQRFRMDMNGETQFFWGRIEVGGEEALIFVIINCLQTFVDAVELPMDATFHSAPNGFTQLASLHTIAFNTAVNIASFLMTSRSQALYEACLRRVLEISRERTGRSPRPLLLLWRQRFPLAKQEVAQEQYACRLGLQTAYSDNEHVLVDLFEEISPLLPPNL</sequence>
<name>A0A8J2RRW7_9CRUS</name>
<comment type="caution">
    <text evidence="4">The sequence shown here is derived from an EMBL/GenBank/DDBJ whole genome shotgun (WGS) entry which is preliminary data.</text>
</comment>
<gene>
    <name evidence="4" type="ORF">DGAL_LOCUS8205</name>
</gene>
<accession>A0A8J2RRW7</accession>
<organism evidence="4 5">
    <name type="scientific">Daphnia galeata</name>
    <dbReference type="NCBI Taxonomy" id="27404"/>
    <lineage>
        <taxon>Eukaryota</taxon>
        <taxon>Metazoa</taxon>
        <taxon>Ecdysozoa</taxon>
        <taxon>Arthropoda</taxon>
        <taxon>Crustacea</taxon>
        <taxon>Branchiopoda</taxon>
        <taxon>Diplostraca</taxon>
        <taxon>Cladocera</taxon>
        <taxon>Anomopoda</taxon>
        <taxon>Daphniidae</taxon>
        <taxon>Daphnia</taxon>
    </lineage>
</organism>
<keyword evidence="2" id="KW-0325">Glycoprotein</keyword>
<dbReference type="PANTHER" id="PTHR10680:SF14">
    <property type="entry name" value="PEPTIDYL-GLYCINE ALPHA-AMIDATING MONOOXYGENASE"/>
    <property type="match status" value="1"/>
</dbReference>
<dbReference type="GO" id="GO:0016715">
    <property type="term" value="F:oxidoreductase activity, acting on paired donors, with incorporation or reduction of molecular oxygen, reduced ascorbate as one donor, and incorporation of one atom of oxygen"/>
    <property type="evidence" value="ECO:0007669"/>
    <property type="project" value="InterPro"/>
</dbReference>
<evidence type="ECO:0000256" key="1">
    <source>
        <dbReference type="ARBA" id="ARBA00022729"/>
    </source>
</evidence>
<evidence type="ECO:0000313" key="4">
    <source>
        <dbReference type="EMBL" id="CAH0105191.1"/>
    </source>
</evidence>
<protein>
    <submittedName>
        <fullName evidence="4">Uncharacterized protein</fullName>
    </submittedName>
</protein>
<dbReference type="Gene3D" id="2.20.25.240">
    <property type="match status" value="1"/>
</dbReference>
<dbReference type="InterPro" id="IPR008977">
    <property type="entry name" value="PHM/PNGase_F_dom_sf"/>
</dbReference>
<dbReference type="SUPFAM" id="SSF49742">
    <property type="entry name" value="PHM/PNGase F"/>
    <property type="match status" value="1"/>
</dbReference>
<feature type="signal peptide" evidence="3">
    <location>
        <begin position="1"/>
        <end position="24"/>
    </location>
</feature>
<dbReference type="InterPro" id="IPR036939">
    <property type="entry name" value="Cu2_ascorb_mOase_N_sf"/>
</dbReference>
<dbReference type="GO" id="GO:0005507">
    <property type="term" value="F:copper ion binding"/>
    <property type="evidence" value="ECO:0007669"/>
    <property type="project" value="InterPro"/>
</dbReference>
<evidence type="ECO:0000256" key="3">
    <source>
        <dbReference type="SAM" id="SignalP"/>
    </source>
</evidence>
<dbReference type="PANTHER" id="PTHR10680">
    <property type="entry name" value="PEPTIDYL-GLYCINE ALPHA-AMIDATING MONOOXYGENASE"/>
    <property type="match status" value="1"/>
</dbReference>
<dbReference type="EMBL" id="CAKKLH010000173">
    <property type="protein sequence ID" value="CAH0105191.1"/>
    <property type="molecule type" value="Genomic_DNA"/>
</dbReference>
<reference evidence="4" key="1">
    <citation type="submission" date="2021-11" db="EMBL/GenBank/DDBJ databases">
        <authorList>
            <person name="Schell T."/>
        </authorList>
    </citation>
    <scope>NUCLEOTIDE SEQUENCE</scope>
    <source>
        <strain evidence="4">M5</strain>
    </source>
</reference>
<proteinExistence type="predicted"/>
<keyword evidence="1 3" id="KW-0732">Signal</keyword>
<evidence type="ECO:0000313" key="5">
    <source>
        <dbReference type="Proteomes" id="UP000789390"/>
    </source>
</evidence>
<dbReference type="OrthoDB" id="10018185at2759"/>
<evidence type="ECO:0000256" key="2">
    <source>
        <dbReference type="ARBA" id="ARBA00023180"/>
    </source>
</evidence>
<dbReference type="GO" id="GO:0005576">
    <property type="term" value="C:extracellular region"/>
    <property type="evidence" value="ECO:0007669"/>
    <property type="project" value="TreeGrafter"/>
</dbReference>
<keyword evidence="5" id="KW-1185">Reference proteome</keyword>
<dbReference type="AlphaFoldDB" id="A0A8J2RRW7"/>
<dbReference type="Gene3D" id="2.60.120.310">
    <property type="entry name" value="Copper type II, ascorbate-dependent monooxygenase, N-terminal domain"/>
    <property type="match status" value="1"/>
</dbReference>
<feature type="chain" id="PRO_5035292596" evidence="3">
    <location>
        <begin position="25"/>
        <end position="606"/>
    </location>
</feature>
<dbReference type="Proteomes" id="UP000789390">
    <property type="component" value="Unassembled WGS sequence"/>
</dbReference>